<evidence type="ECO:0000313" key="1">
    <source>
        <dbReference type="EMBL" id="CUO57984.1"/>
    </source>
</evidence>
<gene>
    <name evidence="1" type="ORF">ERS852380_02610</name>
    <name evidence="2" type="ORF">PN599_16810</name>
</gene>
<dbReference type="EMBL" id="CYYK01000009">
    <property type="protein sequence ID" value="CUO57984.1"/>
    <property type="molecule type" value="Genomic_DNA"/>
</dbReference>
<reference evidence="1 3" key="1">
    <citation type="submission" date="2015-09" db="EMBL/GenBank/DDBJ databases">
        <authorList>
            <consortium name="Pathogen Informatics"/>
        </authorList>
    </citation>
    <scope>NUCLEOTIDE SEQUENCE [LARGE SCALE GENOMIC DNA]</scope>
    <source>
        <strain evidence="1 3">2789STDY5608822</strain>
    </source>
</reference>
<protein>
    <submittedName>
        <fullName evidence="1">Uncharacterized protein</fullName>
    </submittedName>
</protein>
<dbReference type="AlphaFoldDB" id="A0A8D9LAK3"/>
<evidence type="ECO:0000313" key="2">
    <source>
        <dbReference type="EMBL" id="MDB9006657.1"/>
    </source>
</evidence>
<proteinExistence type="predicted"/>
<sequence length="57" mass="6633">MKTEDIPYDYTYCYATDEQCPKAVHCLCSHAARLNEEQAISLNSRFTGDQKRHPRLN</sequence>
<dbReference type="EMBL" id="JAQMPJ010000019">
    <property type="protein sequence ID" value="MDB9006657.1"/>
    <property type="molecule type" value="Genomic_DNA"/>
</dbReference>
<dbReference type="Proteomes" id="UP001210126">
    <property type="component" value="Unassembled WGS sequence"/>
</dbReference>
<evidence type="ECO:0000313" key="3">
    <source>
        <dbReference type="Proteomes" id="UP000095455"/>
    </source>
</evidence>
<name>A0A8D9LAK3_PARDI</name>
<comment type="caution">
    <text evidence="1">The sequence shown here is derived from an EMBL/GenBank/DDBJ whole genome shotgun (WGS) entry which is preliminary data.</text>
</comment>
<dbReference type="RefSeq" id="WP_009275490.1">
    <property type="nucleotide sequence ID" value="NZ_CABMKT010000001.1"/>
</dbReference>
<accession>A0A8D9LAK3</accession>
<dbReference type="Proteomes" id="UP000095455">
    <property type="component" value="Unassembled WGS sequence"/>
</dbReference>
<reference evidence="2" key="2">
    <citation type="submission" date="2023-01" db="EMBL/GenBank/DDBJ databases">
        <title>Human gut microbiome strain richness.</title>
        <authorList>
            <person name="Chen-Liaw A."/>
        </authorList>
    </citation>
    <scope>NUCLEOTIDE SEQUENCE</scope>
    <source>
        <strain evidence="2">RTP21484st1_E5_RTP21484_190118</strain>
    </source>
</reference>
<organism evidence="1 3">
    <name type="scientific">Parabacteroides distasonis</name>
    <dbReference type="NCBI Taxonomy" id="823"/>
    <lineage>
        <taxon>Bacteria</taxon>
        <taxon>Pseudomonadati</taxon>
        <taxon>Bacteroidota</taxon>
        <taxon>Bacteroidia</taxon>
        <taxon>Bacteroidales</taxon>
        <taxon>Tannerellaceae</taxon>
        <taxon>Parabacteroides</taxon>
    </lineage>
</organism>